<dbReference type="AlphaFoldDB" id="A0A073JR32"/>
<dbReference type="RefSeq" id="WP_035168507.1">
    <property type="nucleotide sequence ID" value="NZ_CP059275.1"/>
</dbReference>
<dbReference type="PATRIC" id="fig|1598.90.peg.590"/>
<dbReference type="EMBL" id="CP059275">
    <property type="protein sequence ID" value="QLQ62046.1"/>
    <property type="molecule type" value="Genomic_DNA"/>
</dbReference>
<accession>A0A073JR32</accession>
<name>A0A073JR32_LIMRT</name>
<proteinExistence type="predicted"/>
<evidence type="ECO:0000313" key="1">
    <source>
        <dbReference type="EMBL" id="KEK16169.1"/>
    </source>
</evidence>
<sequence>MSREVKRRKRKIIDPSTEIVVANNTYGTFAYESKNGVLSIVLEENGDEEYITYSEARKLKKYFENMSLLIIDVNSDEDISIMDVVRGLRLTDVYSSYLKFVEGFNEDEFDEVEALYSDALADFVVDSDIDEFKEVLKTPLRNAIVMTTVEMYKQRRLTNRDKQDLVNNRDEDFWADVDVSVKAVEGH</sequence>
<dbReference type="EMBL" id="JOSX01000010">
    <property type="protein sequence ID" value="KEK16169.1"/>
    <property type="molecule type" value="Genomic_DNA"/>
</dbReference>
<evidence type="ECO:0000313" key="4">
    <source>
        <dbReference type="Proteomes" id="UP000510868"/>
    </source>
</evidence>
<dbReference type="Proteomes" id="UP000027731">
    <property type="component" value="Unassembled WGS sequence"/>
</dbReference>
<reference evidence="2 4" key="2">
    <citation type="submission" date="2020-07" db="EMBL/GenBank/DDBJ databases">
        <title>Genome sequence of Lactobacillus reuteri CNEI-KCA3 isolated from the faeces of a reared-broiler chicken, South-East Nigeria, reveals presence of CRISPR arrays.</title>
        <authorList>
            <person name="Anukam K.C."/>
            <person name="Ibezim C.N."/>
            <person name="BeecK W.V."/>
            <person name="Allonsius C."/>
            <person name="Broek M.D."/>
            <person name="Tuyaerts I."/>
            <person name="Attama A."/>
            <person name="Esimone C.O."/>
            <person name="Lebeer S."/>
        </authorList>
    </citation>
    <scope>NUCLEOTIDE SEQUENCE [LARGE SCALE GENOMIC DNA]</scope>
    <source>
        <strain evidence="2 4">CNEI-KCA3</strain>
    </source>
</reference>
<organism evidence="1 3">
    <name type="scientific">Limosilactobacillus reuteri</name>
    <name type="common">Lactobacillus reuteri</name>
    <dbReference type="NCBI Taxonomy" id="1598"/>
    <lineage>
        <taxon>Bacteria</taxon>
        <taxon>Bacillati</taxon>
        <taxon>Bacillota</taxon>
        <taxon>Bacilli</taxon>
        <taxon>Lactobacillales</taxon>
        <taxon>Lactobacillaceae</taxon>
        <taxon>Limosilactobacillus</taxon>
    </lineage>
</organism>
<evidence type="ECO:0000313" key="3">
    <source>
        <dbReference type="Proteomes" id="UP000027731"/>
    </source>
</evidence>
<protein>
    <submittedName>
        <fullName evidence="1">Uncharacterized protein</fullName>
    </submittedName>
</protein>
<dbReference type="Proteomes" id="UP000510868">
    <property type="component" value="Chromosome"/>
</dbReference>
<evidence type="ECO:0000313" key="2">
    <source>
        <dbReference type="EMBL" id="QLQ62046.1"/>
    </source>
</evidence>
<gene>
    <name evidence="2" type="ORF">HHK02_01600</name>
    <name evidence="1" type="ORF">LR3_08960</name>
</gene>
<reference evidence="1 3" key="1">
    <citation type="submission" date="2014-06" db="EMBL/GenBank/DDBJ databases">
        <title>Genetic determinant of reutericyclin biosynthesis of Lactobacillus reuteri.</title>
        <authorList>
            <person name="Lin X."/>
            <person name="Duar R."/>
            <person name="Walter J."/>
            <person name="Gaenzle M."/>
        </authorList>
    </citation>
    <scope>NUCLEOTIDE SEQUENCE [LARGE SCALE GENOMIC DNA]</scope>
    <source>
        <strain evidence="1 3">LTH2584</strain>
    </source>
</reference>